<dbReference type="KEGG" id="eiv:EIN_048610"/>
<dbReference type="RefSeq" id="XP_004259334.1">
    <property type="nucleotide sequence ID" value="XM_004259286.1"/>
</dbReference>
<dbReference type="AlphaFoldDB" id="L7FN49"/>
<evidence type="ECO:0008006" key="3">
    <source>
        <dbReference type="Google" id="ProtNLM"/>
    </source>
</evidence>
<reference evidence="1 2" key="1">
    <citation type="submission" date="2012-10" db="EMBL/GenBank/DDBJ databases">
        <authorList>
            <person name="Zafar N."/>
            <person name="Inman J."/>
            <person name="Hall N."/>
            <person name="Lorenzi H."/>
            <person name="Caler E."/>
        </authorList>
    </citation>
    <scope>NUCLEOTIDE SEQUENCE [LARGE SCALE GENOMIC DNA]</scope>
    <source>
        <strain evidence="1 2">IP1</strain>
    </source>
</reference>
<dbReference type="GeneID" id="14891547"/>
<sequence>MWGREENQGFRVTRDMVLPMLCRGFKTTVVCDKFFCTLKLSHYLAAFGCQLLGTTRVNIKEMFAEAKDVKNRSSDTTISSRRTRANLFPTTTRRKSWCCCLPPATTRMMLSQWRPPSIVGQATSCPQAPAHH</sequence>
<organism evidence="1 2">
    <name type="scientific">Entamoeba invadens IP1</name>
    <dbReference type="NCBI Taxonomy" id="370355"/>
    <lineage>
        <taxon>Eukaryota</taxon>
        <taxon>Amoebozoa</taxon>
        <taxon>Evosea</taxon>
        <taxon>Archamoebae</taxon>
        <taxon>Mastigamoebida</taxon>
        <taxon>Entamoebidae</taxon>
        <taxon>Entamoeba</taxon>
    </lineage>
</organism>
<dbReference type="EMBL" id="KB206337">
    <property type="protein sequence ID" value="ELP92563.1"/>
    <property type="molecule type" value="Genomic_DNA"/>
</dbReference>
<dbReference type="VEuPathDB" id="AmoebaDB:EIN_048610"/>
<gene>
    <name evidence="1" type="ORF">EIN_048610</name>
</gene>
<protein>
    <recommendedName>
        <fullName evidence="3">PiggyBac transposable element-derived protein domain-containing protein</fullName>
    </recommendedName>
</protein>
<dbReference type="Proteomes" id="UP000014680">
    <property type="component" value="Unassembled WGS sequence"/>
</dbReference>
<name>L7FN49_ENTIV</name>
<evidence type="ECO:0000313" key="2">
    <source>
        <dbReference type="Proteomes" id="UP000014680"/>
    </source>
</evidence>
<proteinExistence type="predicted"/>
<keyword evidence="2" id="KW-1185">Reference proteome</keyword>
<evidence type="ECO:0000313" key="1">
    <source>
        <dbReference type="EMBL" id="ELP92563.1"/>
    </source>
</evidence>
<accession>L7FN49</accession>